<dbReference type="PROSITE" id="PS51257">
    <property type="entry name" value="PROKAR_LIPOPROTEIN"/>
    <property type="match status" value="1"/>
</dbReference>
<reference evidence="3" key="1">
    <citation type="submission" date="2016-10" db="EMBL/GenBank/DDBJ databases">
        <authorList>
            <person name="Varghese N."/>
            <person name="Submissions S."/>
        </authorList>
    </citation>
    <scope>NUCLEOTIDE SEQUENCE [LARGE SCALE GENOMIC DNA]</scope>
    <source>
        <strain evidence="3">LMG 25967</strain>
    </source>
</reference>
<evidence type="ECO:0008006" key="4">
    <source>
        <dbReference type="Google" id="ProtNLM"/>
    </source>
</evidence>
<keyword evidence="3" id="KW-1185">Reference proteome</keyword>
<dbReference type="OrthoDB" id="6192874at2"/>
<feature type="signal peptide" evidence="1">
    <location>
        <begin position="1"/>
        <end position="19"/>
    </location>
</feature>
<keyword evidence="1" id="KW-0732">Signal</keyword>
<dbReference type="RefSeq" id="WP_090311252.1">
    <property type="nucleotide sequence ID" value="NZ_FNZE01000009.1"/>
</dbReference>
<dbReference type="STRING" id="915471.SAMN05216201_10916"/>
<dbReference type="EMBL" id="FNZE01000009">
    <property type="protein sequence ID" value="SEJ45203.1"/>
    <property type="molecule type" value="Genomic_DNA"/>
</dbReference>
<dbReference type="AlphaFoldDB" id="A0A1H6YV84"/>
<evidence type="ECO:0000313" key="2">
    <source>
        <dbReference type="EMBL" id="SEJ45203.1"/>
    </source>
</evidence>
<proteinExistence type="predicted"/>
<evidence type="ECO:0000256" key="1">
    <source>
        <dbReference type="SAM" id="SignalP"/>
    </source>
</evidence>
<feature type="chain" id="PRO_5017241826" description="DUF3313 domain-containing protein" evidence="1">
    <location>
        <begin position="20"/>
        <end position="226"/>
    </location>
</feature>
<gene>
    <name evidence="2" type="ORF">SAMN05216201_10916</name>
</gene>
<evidence type="ECO:0000313" key="3">
    <source>
        <dbReference type="Proteomes" id="UP000242930"/>
    </source>
</evidence>
<dbReference type="InterPro" id="IPR021747">
    <property type="entry name" value="DUF3313"/>
</dbReference>
<dbReference type="Pfam" id="PF11769">
    <property type="entry name" value="DUF3313"/>
    <property type="match status" value="1"/>
</dbReference>
<protein>
    <recommendedName>
        <fullName evidence="4">DUF3313 domain-containing protein</fullName>
    </recommendedName>
</protein>
<accession>A0A1H6YV84</accession>
<organism evidence="2 3">
    <name type="scientific">Pseudomonas linyingensis</name>
    <dbReference type="NCBI Taxonomy" id="915471"/>
    <lineage>
        <taxon>Bacteria</taxon>
        <taxon>Pseudomonadati</taxon>
        <taxon>Pseudomonadota</taxon>
        <taxon>Gammaproteobacteria</taxon>
        <taxon>Pseudomonadales</taxon>
        <taxon>Pseudomonadaceae</taxon>
        <taxon>Pseudomonas</taxon>
    </lineage>
</organism>
<name>A0A1H6YV84_9PSED</name>
<sequence length="226" mass="24277">MKRSSIAVTGLLFSALLLGGCASQVTKPEQYSGFLSDYSRLQPATSPTGQPVMRWMAPGVKLDNYQHVMVQSIGFYPAPTPSEQIGAPALADLQAYTSEQIKAAFGKRFQVHEPSTTPKGSLPGPQTLVLRAAITGVDTKAEGLKPYEVIPIALVTAAATTASGARDRTTELFVEAELLDANTGQPVLQVVRKGYGKELENKEEQVTLNTLKGVIDGIVRDIEKFE</sequence>
<dbReference type="Proteomes" id="UP000242930">
    <property type="component" value="Unassembled WGS sequence"/>
</dbReference>